<organism evidence="3 4">
    <name type="scientific">Candidatus Lloydbacteria bacterium RIFOXYC12_FULL_46_25</name>
    <dbReference type="NCBI Taxonomy" id="1798670"/>
    <lineage>
        <taxon>Bacteria</taxon>
        <taxon>Candidatus Lloydiibacteriota</taxon>
    </lineage>
</organism>
<dbReference type="EMBL" id="MHLU01000013">
    <property type="protein sequence ID" value="OGZ20501.1"/>
    <property type="molecule type" value="Genomic_DNA"/>
</dbReference>
<dbReference type="PANTHER" id="PTHR10458:SF22">
    <property type="entry name" value="PEPTIDE DEFORMYLASE"/>
    <property type="match status" value="1"/>
</dbReference>
<dbReference type="NCBIfam" id="TIGR00079">
    <property type="entry name" value="pept_deformyl"/>
    <property type="match status" value="1"/>
</dbReference>
<sequence length="193" mass="21362">MKKGILPPPIVQDGDPVLRNIATPVKVADFNTSELNTILEQMKLALDKESDGVAIAAPQIGVPLRIFIVSRKAFAIEDHNEGEPSVITQKLPEKDMICINPEIIKLSQKKVKVPEGCLSVRWLYGNTRRSEKATIRAYDENGKPFTYGGSGLIAQIFQHETDHLNGTLFIDHATEIEELTEEEITAIKSKNAS</sequence>
<dbReference type="Gene3D" id="3.90.45.10">
    <property type="entry name" value="Peptide deformylase"/>
    <property type="match status" value="1"/>
</dbReference>
<dbReference type="SUPFAM" id="SSF56420">
    <property type="entry name" value="Peptide deformylase"/>
    <property type="match status" value="1"/>
</dbReference>
<comment type="similarity">
    <text evidence="1 2">Belongs to the polypeptide deformylase family.</text>
</comment>
<dbReference type="Proteomes" id="UP000178106">
    <property type="component" value="Unassembled WGS sequence"/>
</dbReference>
<feature type="binding site" evidence="2">
    <location>
        <position position="163"/>
    </location>
    <ligand>
        <name>Fe cation</name>
        <dbReference type="ChEBI" id="CHEBI:24875"/>
    </ligand>
</feature>
<dbReference type="Pfam" id="PF01327">
    <property type="entry name" value="Pep_deformylase"/>
    <property type="match status" value="1"/>
</dbReference>
<comment type="catalytic activity">
    <reaction evidence="2">
        <text>N-terminal N-formyl-L-methionyl-[peptide] + H2O = N-terminal L-methionyl-[peptide] + formate</text>
        <dbReference type="Rhea" id="RHEA:24420"/>
        <dbReference type="Rhea" id="RHEA-COMP:10639"/>
        <dbReference type="Rhea" id="RHEA-COMP:10640"/>
        <dbReference type="ChEBI" id="CHEBI:15377"/>
        <dbReference type="ChEBI" id="CHEBI:15740"/>
        <dbReference type="ChEBI" id="CHEBI:49298"/>
        <dbReference type="ChEBI" id="CHEBI:64731"/>
        <dbReference type="EC" id="3.5.1.88"/>
    </reaction>
</comment>
<evidence type="ECO:0000256" key="1">
    <source>
        <dbReference type="ARBA" id="ARBA00010759"/>
    </source>
</evidence>
<keyword evidence="2" id="KW-0648">Protein biosynthesis</keyword>
<evidence type="ECO:0000313" key="3">
    <source>
        <dbReference type="EMBL" id="OGZ20501.1"/>
    </source>
</evidence>
<proteinExistence type="inferred from homology"/>
<dbReference type="PRINTS" id="PR01576">
    <property type="entry name" value="PDEFORMYLASE"/>
</dbReference>
<dbReference type="PANTHER" id="PTHR10458">
    <property type="entry name" value="PEPTIDE DEFORMYLASE"/>
    <property type="match status" value="1"/>
</dbReference>
<keyword evidence="2" id="KW-0378">Hydrolase</keyword>
<dbReference type="EC" id="3.5.1.88" evidence="2"/>
<dbReference type="GO" id="GO:0046872">
    <property type="term" value="F:metal ion binding"/>
    <property type="evidence" value="ECO:0007669"/>
    <property type="project" value="UniProtKB-KW"/>
</dbReference>
<dbReference type="CDD" id="cd00487">
    <property type="entry name" value="Pep_deformylase"/>
    <property type="match status" value="1"/>
</dbReference>
<dbReference type="NCBIfam" id="NF001159">
    <property type="entry name" value="PRK00150.1-3"/>
    <property type="match status" value="1"/>
</dbReference>
<dbReference type="AlphaFoldDB" id="A0A1G2E5H4"/>
<comment type="cofactor">
    <cofactor evidence="2">
        <name>Fe(2+)</name>
        <dbReference type="ChEBI" id="CHEBI:29033"/>
    </cofactor>
    <text evidence="2">Binds 1 Fe(2+) ion.</text>
</comment>
<reference evidence="3 4" key="1">
    <citation type="journal article" date="2016" name="Nat. Commun.">
        <title>Thousands of microbial genomes shed light on interconnected biogeochemical processes in an aquifer system.</title>
        <authorList>
            <person name="Anantharaman K."/>
            <person name="Brown C.T."/>
            <person name="Hug L.A."/>
            <person name="Sharon I."/>
            <person name="Castelle C.J."/>
            <person name="Probst A.J."/>
            <person name="Thomas B.C."/>
            <person name="Singh A."/>
            <person name="Wilkins M.J."/>
            <person name="Karaoz U."/>
            <person name="Brodie E.L."/>
            <person name="Williams K.H."/>
            <person name="Hubbard S.S."/>
            <person name="Banfield J.F."/>
        </authorList>
    </citation>
    <scope>NUCLEOTIDE SEQUENCE [LARGE SCALE GENOMIC DNA]</scope>
</reference>
<name>A0A1G2E5H4_9BACT</name>
<feature type="active site" evidence="2">
    <location>
        <position position="160"/>
    </location>
</feature>
<gene>
    <name evidence="2" type="primary">def</name>
    <name evidence="3" type="ORF">A2494_04140</name>
</gene>
<comment type="caution">
    <text evidence="3">The sequence shown here is derived from an EMBL/GenBank/DDBJ whole genome shotgun (WGS) entry which is preliminary data.</text>
</comment>
<dbReference type="GO" id="GO:0006412">
    <property type="term" value="P:translation"/>
    <property type="evidence" value="ECO:0007669"/>
    <property type="project" value="UniProtKB-UniRule"/>
</dbReference>
<dbReference type="HAMAP" id="MF_00163">
    <property type="entry name" value="Pep_deformylase"/>
    <property type="match status" value="1"/>
</dbReference>
<dbReference type="GO" id="GO:0042586">
    <property type="term" value="F:peptide deformylase activity"/>
    <property type="evidence" value="ECO:0007669"/>
    <property type="project" value="UniProtKB-UniRule"/>
</dbReference>
<keyword evidence="2" id="KW-0408">Iron</keyword>
<evidence type="ECO:0000313" key="4">
    <source>
        <dbReference type="Proteomes" id="UP000178106"/>
    </source>
</evidence>
<dbReference type="InterPro" id="IPR023635">
    <property type="entry name" value="Peptide_deformylase"/>
</dbReference>
<protein>
    <recommendedName>
        <fullName evidence="2">Peptide deformylase</fullName>
        <shortName evidence="2">PDF</shortName>
        <ecNumber evidence="2">3.5.1.88</ecNumber>
    </recommendedName>
    <alternativeName>
        <fullName evidence="2">Polypeptide deformylase</fullName>
    </alternativeName>
</protein>
<dbReference type="InterPro" id="IPR036821">
    <property type="entry name" value="Peptide_deformylase_sf"/>
</dbReference>
<evidence type="ECO:0000256" key="2">
    <source>
        <dbReference type="HAMAP-Rule" id="MF_00163"/>
    </source>
</evidence>
<dbReference type="PIRSF" id="PIRSF004749">
    <property type="entry name" value="Pep_def"/>
    <property type="match status" value="1"/>
</dbReference>
<comment type="function">
    <text evidence="2">Removes the formyl group from the N-terminal Met of newly synthesized proteins. Requires at least a dipeptide for an efficient rate of reaction. N-terminal L-methionine is a prerequisite for activity but the enzyme has broad specificity at other positions.</text>
</comment>
<keyword evidence="2" id="KW-0479">Metal-binding</keyword>
<feature type="binding site" evidence="2">
    <location>
        <position position="159"/>
    </location>
    <ligand>
        <name>Fe cation</name>
        <dbReference type="ChEBI" id="CHEBI:24875"/>
    </ligand>
</feature>
<accession>A0A1G2E5H4</accession>
<feature type="binding site" evidence="2">
    <location>
        <position position="117"/>
    </location>
    <ligand>
        <name>Fe cation</name>
        <dbReference type="ChEBI" id="CHEBI:24875"/>
    </ligand>
</feature>